<keyword evidence="4" id="KW-1003">Cell membrane</keyword>
<evidence type="ECO:0000256" key="1">
    <source>
        <dbReference type="ARBA" id="ARBA00004651"/>
    </source>
</evidence>
<comment type="subcellular location">
    <subcellularLocation>
        <location evidence="1">Cell membrane</location>
        <topology evidence="1">Multi-pass membrane protein</topology>
    </subcellularLocation>
</comment>
<dbReference type="Proteomes" id="UP000565262">
    <property type="component" value="Unassembled WGS sequence"/>
</dbReference>
<dbReference type="NCBIfam" id="TIGR00688">
    <property type="entry name" value="rarD"/>
    <property type="match status" value="1"/>
</dbReference>
<sequence>MIQNTSEQDIRTGIWYALAAYGLWGLAPVYFKWLDGVAATEILIHRVIWSVAVLVVLLAVMGSWSAIRTVFRQPKVLAGLTLSAAIISINWLTFIWAVGQGRILESSLGYFMNPLVSIFLGMIFLSERLRPWQWLAIFLAGAGVAWQLILHGSLPWVALVLAFSFGFYGLLRKQIPVDAISGLFIETVIMFPAAIIWLLWLLDSQQLSFGHTDLETDLLLMAAGLVTSIPLLFFAGAARRLSLTLVGFIQYMAPSITFLLAVLVYGEDLGEGKLATFVLIWLALLVFTMEGAIQKRRRNRLAQSSC</sequence>
<feature type="transmembrane region" description="Helical" evidence="8">
    <location>
        <begin position="272"/>
        <end position="293"/>
    </location>
</feature>
<protein>
    <submittedName>
        <fullName evidence="10">EamA family transporter RarD</fullName>
    </submittedName>
</protein>
<evidence type="ECO:0000313" key="10">
    <source>
        <dbReference type="EMBL" id="MBB1486926.1"/>
    </source>
</evidence>
<keyword evidence="3" id="KW-0813">Transport</keyword>
<dbReference type="InterPro" id="IPR000620">
    <property type="entry name" value="EamA_dom"/>
</dbReference>
<keyword evidence="5 8" id="KW-0812">Transmembrane</keyword>
<dbReference type="InterPro" id="IPR004626">
    <property type="entry name" value="RarD"/>
</dbReference>
<evidence type="ECO:0000256" key="4">
    <source>
        <dbReference type="ARBA" id="ARBA00022475"/>
    </source>
</evidence>
<keyword evidence="7 8" id="KW-0472">Membrane</keyword>
<evidence type="ECO:0000256" key="3">
    <source>
        <dbReference type="ARBA" id="ARBA00022448"/>
    </source>
</evidence>
<dbReference type="EMBL" id="JACJFM010000010">
    <property type="protein sequence ID" value="MBB1486926.1"/>
    <property type="molecule type" value="Genomic_DNA"/>
</dbReference>
<feature type="transmembrane region" description="Helical" evidence="8">
    <location>
        <begin position="132"/>
        <end position="149"/>
    </location>
</feature>
<dbReference type="SUPFAM" id="SSF103481">
    <property type="entry name" value="Multidrug resistance efflux transporter EmrE"/>
    <property type="match status" value="2"/>
</dbReference>
<keyword evidence="11" id="KW-1185">Reference proteome</keyword>
<feature type="transmembrane region" description="Helical" evidence="8">
    <location>
        <begin position="155"/>
        <end position="171"/>
    </location>
</feature>
<evidence type="ECO:0000313" key="11">
    <source>
        <dbReference type="Proteomes" id="UP000565262"/>
    </source>
</evidence>
<feature type="transmembrane region" description="Helical" evidence="8">
    <location>
        <begin position="12"/>
        <end position="31"/>
    </location>
</feature>
<feature type="domain" description="EamA" evidence="9">
    <location>
        <begin position="12"/>
        <end position="145"/>
    </location>
</feature>
<feature type="transmembrane region" description="Helical" evidence="8">
    <location>
        <begin position="245"/>
        <end position="266"/>
    </location>
</feature>
<feature type="transmembrane region" description="Helical" evidence="8">
    <location>
        <begin position="43"/>
        <end position="64"/>
    </location>
</feature>
<comment type="similarity">
    <text evidence="2">Belongs to the EamA transporter family.</text>
</comment>
<evidence type="ECO:0000259" key="9">
    <source>
        <dbReference type="Pfam" id="PF00892"/>
    </source>
</evidence>
<dbReference type="Pfam" id="PF00892">
    <property type="entry name" value="EamA"/>
    <property type="match status" value="2"/>
</dbReference>
<dbReference type="RefSeq" id="WP_182808710.1">
    <property type="nucleotide sequence ID" value="NZ_JACJFM010000010.1"/>
</dbReference>
<evidence type="ECO:0000256" key="2">
    <source>
        <dbReference type="ARBA" id="ARBA00007362"/>
    </source>
</evidence>
<feature type="transmembrane region" description="Helical" evidence="8">
    <location>
        <begin position="108"/>
        <end position="125"/>
    </location>
</feature>
<name>A0A839IRV2_9GAMM</name>
<dbReference type="PANTHER" id="PTHR22911">
    <property type="entry name" value="ACYL-MALONYL CONDENSING ENZYME-RELATED"/>
    <property type="match status" value="1"/>
</dbReference>
<reference evidence="10 11" key="1">
    <citation type="submission" date="2020-08" db="EMBL/GenBank/DDBJ databases">
        <title>Oceanospirillum sp. nov. isolated from marine sediment.</title>
        <authorList>
            <person name="Ji X."/>
        </authorList>
    </citation>
    <scope>NUCLEOTIDE SEQUENCE [LARGE SCALE GENOMIC DNA]</scope>
    <source>
        <strain evidence="10 11">D5</strain>
    </source>
</reference>
<gene>
    <name evidence="10" type="primary">rarD</name>
    <name evidence="10" type="ORF">H4O21_09915</name>
</gene>
<evidence type="ECO:0000256" key="6">
    <source>
        <dbReference type="ARBA" id="ARBA00022989"/>
    </source>
</evidence>
<evidence type="ECO:0000256" key="8">
    <source>
        <dbReference type="SAM" id="Phobius"/>
    </source>
</evidence>
<comment type="caution">
    <text evidence="10">The sequence shown here is derived from an EMBL/GenBank/DDBJ whole genome shotgun (WGS) entry which is preliminary data.</text>
</comment>
<accession>A0A839IRV2</accession>
<dbReference type="AlphaFoldDB" id="A0A839IRV2"/>
<feature type="domain" description="EamA" evidence="9">
    <location>
        <begin position="157"/>
        <end position="288"/>
    </location>
</feature>
<dbReference type="InterPro" id="IPR037185">
    <property type="entry name" value="EmrE-like"/>
</dbReference>
<keyword evidence="6 8" id="KW-1133">Transmembrane helix</keyword>
<evidence type="ECO:0000256" key="7">
    <source>
        <dbReference type="ARBA" id="ARBA00023136"/>
    </source>
</evidence>
<feature type="transmembrane region" description="Helical" evidence="8">
    <location>
        <begin position="76"/>
        <end position="96"/>
    </location>
</feature>
<evidence type="ECO:0000256" key="5">
    <source>
        <dbReference type="ARBA" id="ARBA00022692"/>
    </source>
</evidence>
<feature type="transmembrane region" description="Helical" evidence="8">
    <location>
        <begin position="218"/>
        <end position="238"/>
    </location>
</feature>
<feature type="transmembrane region" description="Helical" evidence="8">
    <location>
        <begin position="183"/>
        <end position="202"/>
    </location>
</feature>
<dbReference type="GO" id="GO:0005886">
    <property type="term" value="C:plasma membrane"/>
    <property type="evidence" value="ECO:0007669"/>
    <property type="project" value="UniProtKB-SubCell"/>
</dbReference>
<dbReference type="PANTHER" id="PTHR22911:SF137">
    <property type="entry name" value="SOLUTE CARRIER FAMILY 35 MEMBER G2-RELATED"/>
    <property type="match status" value="1"/>
</dbReference>
<proteinExistence type="inferred from homology"/>
<organism evidence="10 11">
    <name type="scientific">Oceanospirillum sediminis</name>
    <dbReference type="NCBI Taxonomy" id="2760088"/>
    <lineage>
        <taxon>Bacteria</taxon>
        <taxon>Pseudomonadati</taxon>
        <taxon>Pseudomonadota</taxon>
        <taxon>Gammaproteobacteria</taxon>
        <taxon>Oceanospirillales</taxon>
        <taxon>Oceanospirillaceae</taxon>
        <taxon>Oceanospirillum</taxon>
    </lineage>
</organism>